<proteinExistence type="predicted"/>
<accession>A0AAV0ZEJ6</accession>
<protein>
    <submittedName>
        <fullName evidence="1">Uncharacterized protein</fullName>
    </submittedName>
</protein>
<reference evidence="1 2" key="1">
    <citation type="submission" date="2023-01" db="EMBL/GenBank/DDBJ databases">
        <authorList>
            <person name="Kreplak J."/>
        </authorList>
    </citation>
    <scope>NUCLEOTIDE SEQUENCE [LARGE SCALE GENOMIC DNA]</scope>
</reference>
<evidence type="ECO:0000313" key="1">
    <source>
        <dbReference type="EMBL" id="CAI8595683.1"/>
    </source>
</evidence>
<dbReference type="EMBL" id="OX451735">
    <property type="protein sequence ID" value="CAI8595683.1"/>
    <property type="molecule type" value="Genomic_DNA"/>
</dbReference>
<name>A0AAV0ZEJ6_VICFA</name>
<sequence length="166" mass="18556">MILLSSFSTTPPSPPPTHLFRFTASPCTTVSYLFASTLFVLSRASVSDSSCLSSVCLQSATSVTRRRLLIVFVTTSSSSSSSHPISSQLLRLISVINNFSDACFILIGFNQHKKQINILEEEKESNATYLPENRPARIREDDDDKKTRECRLRLRVWCCCVMIVEG</sequence>
<keyword evidence="2" id="KW-1185">Reference proteome</keyword>
<dbReference type="AlphaFoldDB" id="A0AAV0ZEJ6"/>
<gene>
    <name evidence="1" type="ORF">VFH_I202720</name>
</gene>
<organism evidence="1 2">
    <name type="scientific">Vicia faba</name>
    <name type="common">Broad bean</name>
    <name type="synonym">Faba vulgaris</name>
    <dbReference type="NCBI Taxonomy" id="3906"/>
    <lineage>
        <taxon>Eukaryota</taxon>
        <taxon>Viridiplantae</taxon>
        <taxon>Streptophyta</taxon>
        <taxon>Embryophyta</taxon>
        <taxon>Tracheophyta</taxon>
        <taxon>Spermatophyta</taxon>
        <taxon>Magnoliopsida</taxon>
        <taxon>eudicotyledons</taxon>
        <taxon>Gunneridae</taxon>
        <taxon>Pentapetalae</taxon>
        <taxon>rosids</taxon>
        <taxon>fabids</taxon>
        <taxon>Fabales</taxon>
        <taxon>Fabaceae</taxon>
        <taxon>Papilionoideae</taxon>
        <taxon>50 kb inversion clade</taxon>
        <taxon>NPAAA clade</taxon>
        <taxon>Hologalegina</taxon>
        <taxon>IRL clade</taxon>
        <taxon>Fabeae</taxon>
        <taxon>Vicia</taxon>
    </lineage>
</organism>
<evidence type="ECO:0000313" key="2">
    <source>
        <dbReference type="Proteomes" id="UP001157006"/>
    </source>
</evidence>
<dbReference type="Proteomes" id="UP001157006">
    <property type="component" value="Chromosome 1S"/>
</dbReference>